<keyword evidence="4" id="KW-1185">Reference proteome</keyword>
<accession>A0A0W8IHT9</accession>
<gene>
    <name evidence="3" type="ORF">AVL62_07210</name>
</gene>
<name>A0A0W8IHT9_9MICO</name>
<dbReference type="InterPro" id="IPR050266">
    <property type="entry name" value="AB_hydrolase_sf"/>
</dbReference>
<protein>
    <recommendedName>
        <fullName evidence="2">AB hydrolase-1 domain-containing protein</fullName>
    </recommendedName>
</protein>
<dbReference type="STRING" id="767452.AVL62_07210"/>
<comment type="caution">
    <text evidence="3">The sequence shown here is derived from an EMBL/GenBank/DDBJ whole genome shotgun (WGS) entry which is preliminary data.</text>
</comment>
<reference evidence="3 4" key="1">
    <citation type="submission" date="2015-12" db="EMBL/GenBank/DDBJ databases">
        <title>Serinicoccus chungangenesis strain CD08_5 genome sequencing and assembly.</title>
        <authorList>
            <person name="Chander A.M."/>
            <person name="Kaur G."/>
            <person name="Nair G.R."/>
            <person name="Dhawan D.K."/>
            <person name="Kochhar R.K."/>
            <person name="Mayilraj S."/>
            <person name="Bhadada S.K."/>
        </authorList>
    </citation>
    <scope>NUCLEOTIDE SEQUENCE [LARGE SCALE GENOMIC DNA]</scope>
    <source>
        <strain evidence="3 4">CD08_5</strain>
    </source>
</reference>
<organism evidence="3 4">
    <name type="scientific">Serinicoccus chungangensis</name>
    <dbReference type="NCBI Taxonomy" id="767452"/>
    <lineage>
        <taxon>Bacteria</taxon>
        <taxon>Bacillati</taxon>
        <taxon>Actinomycetota</taxon>
        <taxon>Actinomycetes</taxon>
        <taxon>Micrococcales</taxon>
        <taxon>Ornithinimicrobiaceae</taxon>
        <taxon>Serinicoccus</taxon>
    </lineage>
</organism>
<dbReference type="SUPFAM" id="SSF53474">
    <property type="entry name" value="alpha/beta-Hydrolases"/>
    <property type="match status" value="1"/>
</dbReference>
<dbReference type="PANTHER" id="PTHR43798">
    <property type="entry name" value="MONOACYLGLYCEROL LIPASE"/>
    <property type="match status" value="1"/>
</dbReference>
<evidence type="ECO:0000256" key="1">
    <source>
        <dbReference type="SAM" id="MobiDB-lite"/>
    </source>
</evidence>
<dbReference type="PANTHER" id="PTHR43798:SF5">
    <property type="entry name" value="MONOACYLGLYCEROL LIPASE ABHD6"/>
    <property type="match status" value="1"/>
</dbReference>
<dbReference type="AlphaFoldDB" id="A0A0W8IHT9"/>
<sequence length="287" mass="30319">MGAPPQGMPRATLTVEVRPSARRPVTQRASGWEGQTPAMDASEPGSPSRPALVLVHGTRMSAAQWEPYRALLPDVELVTVDLPGHGDRVGEEFTAESALATIDGAVRRARDAAGGAPPVLCGHSLGGYLSMMWADQHPGQVGGLVLLGATADPRSRLAGVYRGFARVLPLVGPDRMARAVNAVMRVLGARGEHARLLPDGAAYAALPAAWELVMSTAGPQLLASVDVPVTLLNGQFDQMRLHVDRYAAACRQVRVVTVPRASHLLPATHPDQVAEALRRAWVQASSG</sequence>
<dbReference type="EMBL" id="LQBL01000002">
    <property type="protein sequence ID" value="KUG59446.1"/>
    <property type="molecule type" value="Genomic_DNA"/>
</dbReference>
<evidence type="ECO:0000313" key="3">
    <source>
        <dbReference type="EMBL" id="KUG59446.1"/>
    </source>
</evidence>
<dbReference type="InterPro" id="IPR000073">
    <property type="entry name" value="AB_hydrolase_1"/>
</dbReference>
<dbReference type="GO" id="GO:0046464">
    <property type="term" value="P:acylglycerol catabolic process"/>
    <property type="evidence" value="ECO:0007669"/>
    <property type="project" value="TreeGrafter"/>
</dbReference>
<feature type="domain" description="AB hydrolase-1" evidence="2">
    <location>
        <begin position="52"/>
        <end position="276"/>
    </location>
</feature>
<dbReference type="Proteomes" id="UP000054837">
    <property type="component" value="Unassembled WGS sequence"/>
</dbReference>
<evidence type="ECO:0000259" key="2">
    <source>
        <dbReference type="Pfam" id="PF12697"/>
    </source>
</evidence>
<dbReference type="GO" id="GO:0016020">
    <property type="term" value="C:membrane"/>
    <property type="evidence" value="ECO:0007669"/>
    <property type="project" value="TreeGrafter"/>
</dbReference>
<dbReference type="Pfam" id="PF12697">
    <property type="entry name" value="Abhydrolase_6"/>
    <property type="match status" value="1"/>
</dbReference>
<dbReference type="Gene3D" id="3.40.50.1820">
    <property type="entry name" value="alpha/beta hydrolase"/>
    <property type="match status" value="1"/>
</dbReference>
<proteinExistence type="predicted"/>
<feature type="region of interest" description="Disordered" evidence="1">
    <location>
        <begin position="1"/>
        <end position="48"/>
    </location>
</feature>
<dbReference type="GO" id="GO:0047372">
    <property type="term" value="F:monoacylglycerol lipase activity"/>
    <property type="evidence" value="ECO:0007669"/>
    <property type="project" value="TreeGrafter"/>
</dbReference>
<dbReference type="InterPro" id="IPR029058">
    <property type="entry name" value="AB_hydrolase_fold"/>
</dbReference>
<evidence type="ECO:0000313" key="4">
    <source>
        <dbReference type="Proteomes" id="UP000054837"/>
    </source>
</evidence>